<gene>
    <name evidence="1" type="ORF">METZ01_LOCUS21226</name>
</gene>
<evidence type="ECO:0000313" key="1">
    <source>
        <dbReference type="EMBL" id="SUZ68372.1"/>
    </source>
</evidence>
<dbReference type="AlphaFoldDB" id="A0A381PMX8"/>
<reference evidence="1" key="1">
    <citation type="submission" date="2018-05" db="EMBL/GenBank/DDBJ databases">
        <authorList>
            <person name="Lanie J.A."/>
            <person name="Ng W.-L."/>
            <person name="Kazmierczak K.M."/>
            <person name="Andrzejewski T.M."/>
            <person name="Davidsen T.M."/>
            <person name="Wayne K.J."/>
            <person name="Tettelin H."/>
            <person name="Glass J.I."/>
            <person name="Rusch D."/>
            <person name="Podicherti R."/>
            <person name="Tsui H.-C.T."/>
            <person name="Winkler M.E."/>
        </authorList>
    </citation>
    <scope>NUCLEOTIDE SEQUENCE</scope>
</reference>
<accession>A0A381PMX8</accession>
<proteinExistence type="predicted"/>
<organism evidence="1">
    <name type="scientific">marine metagenome</name>
    <dbReference type="NCBI Taxonomy" id="408172"/>
    <lineage>
        <taxon>unclassified sequences</taxon>
        <taxon>metagenomes</taxon>
        <taxon>ecological metagenomes</taxon>
    </lineage>
</organism>
<protein>
    <submittedName>
        <fullName evidence="1">Uncharacterized protein</fullName>
    </submittedName>
</protein>
<feature type="non-terminal residue" evidence="1">
    <location>
        <position position="1"/>
    </location>
</feature>
<sequence>VTACESSYQAEGSECSLDGPTLAFLGCNLNRGPLATDNGWAGTVS</sequence>
<dbReference type="EMBL" id="UINC01001038">
    <property type="protein sequence ID" value="SUZ68372.1"/>
    <property type="molecule type" value="Genomic_DNA"/>
</dbReference>
<name>A0A381PMX8_9ZZZZ</name>